<dbReference type="AlphaFoldDB" id="A0A5B7K7S5"/>
<evidence type="ECO:0000313" key="2">
    <source>
        <dbReference type="Proteomes" id="UP000324222"/>
    </source>
</evidence>
<comment type="caution">
    <text evidence="1">The sequence shown here is derived from an EMBL/GenBank/DDBJ whole genome shotgun (WGS) entry which is preliminary data.</text>
</comment>
<sequence>MEQSSAARRTIESKHTPSCENQRFTETFVGLRKLAEDIMDKDFSGFREERGSMRRLINVERELRYMKEVMTDCQRKTQS</sequence>
<keyword evidence="2" id="KW-1185">Reference proteome</keyword>
<accession>A0A5B7K7S5</accession>
<gene>
    <name evidence="1" type="ORF">E2C01_100331</name>
</gene>
<dbReference type="EMBL" id="VSRR010142037">
    <property type="protein sequence ID" value="MPD04633.1"/>
    <property type="molecule type" value="Genomic_DNA"/>
</dbReference>
<evidence type="ECO:0000313" key="1">
    <source>
        <dbReference type="EMBL" id="MPD04633.1"/>
    </source>
</evidence>
<name>A0A5B7K7S5_PORTR</name>
<proteinExistence type="predicted"/>
<protein>
    <submittedName>
        <fullName evidence="1">Uncharacterized protein</fullName>
    </submittedName>
</protein>
<organism evidence="1 2">
    <name type="scientific">Portunus trituberculatus</name>
    <name type="common">Swimming crab</name>
    <name type="synonym">Neptunus trituberculatus</name>
    <dbReference type="NCBI Taxonomy" id="210409"/>
    <lineage>
        <taxon>Eukaryota</taxon>
        <taxon>Metazoa</taxon>
        <taxon>Ecdysozoa</taxon>
        <taxon>Arthropoda</taxon>
        <taxon>Crustacea</taxon>
        <taxon>Multicrustacea</taxon>
        <taxon>Malacostraca</taxon>
        <taxon>Eumalacostraca</taxon>
        <taxon>Eucarida</taxon>
        <taxon>Decapoda</taxon>
        <taxon>Pleocyemata</taxon>
        <taxon>Brachyura</taxon>
        <taxon>Eubrachyura</taxon>
        <taxon>Portunoidea</taxon>
        <taxon>Portunidae</taxon>
        <taxon>Portuninae</taxon>
        <taxon>Portunus</taxon>
    </lineage>
</organism>
<dbReference type="Proteomes" id="UP000324222">
    <property type="component" value="Unassembled WGS sequence"/>
</dbReference>
<reference evidence="1 2" key="1">
    <citation type="submission" date="2019-05" db="EMBL/GenBank/DDBJ databases">
        <title>Another draft genome of Portunus trituberculatus and its Hox gene families provides insights of decapod evolution.</title>
        <authorList>
            <person name="Jeong J.-H."/>
            <person name="Song I."/>
            <person name="Kim S."/>
            <person name="Choi T."/>
            <person name="Kim D."/>
            <person name="Ryu S."/>
            <person name="Kim W."/>
        </authorList>
    </citation>
    <scope>NUCLEOTIDE SEQUENCE [LARGE SCALE GENOMIC DNA]</scope>
    <source>
        <tissue evidence="1">Muscle</tissue>
    </source>
</reference>